<sequence length="61" mass="6225">MWSGFGEQFGECGTLVEGGLGAKVRIGRGQEIEGHVDDGDVLAGAACGSGLERGELEVFVA</sequence>
<dbReference type="AlphaFoldDB" id="A0A561V7N7"/>
<evidence type="ECO:0000313" key="1">
    <source>
        <dbReference type="EMBL" id="TWG07603.1"/>
    </source>
</evidence>
<protein>
    <submittedName>
        <fullName evidence="1">Uncharacterized protein</fullName>
    </submittedName>
</protein>
<comment type="caution">
    <text evidence="1">The sequence shown here is derived from an EMBL/GenBank/DDBJ whole genome shotgun (WGS) entry which is preliminary data.</text>
</comment>
<dbReference type="EMBL" id="VIWX01000001">
    <property type="protein sequence ID" value="TWG07603.1"/>
    <property type="molecule type" value="Genomic_DNA"/>
</dbReference>
<keyword evidence="2" id="KW-1185">Reference proteome</keyword>
<dbReference type="Proteomes" id="UP000316184">
    <property type="component" value="Unassembled WGS sequence"/>
</dbReference>
<accession>A0A561V7N7</accession>
<name>A0A561V7N7_9PSEU</name>
<organism evidence="1 2">
    <name type="scientific">Saccharopolyspora dendranthemae</name>
    <dbReference type="NCBI Taxonomy" id="1181886"/>
    <lineage>
        <taxon>Bacteria</taxon>
        <taxon>Bacillati</taxon>
        <taxon>Actinomycetota</taxon>
        <taxon>Actinomycetes</taxon>
        <taxon>Pseudonocardiales</taxon>
        <taxon>Pseudonocardiaceae</taxon>
        <taxon>Saccharopolyspora</taxon>
    </lineage>
</organism>
<proteinExistence type="predicted"/>
<reference evidence="1 2" key="1">
    <citation type="submission" date="2019-06" db="EMBL/GenBank/DDBJ databases">
        <title>Sequencing the genomes of 1000 actinobacteria strains.</title>
        <authorList>
            <person name="Klenk H.-P."/>
        </authorList>
    </citation>
    <scope>NUCLEOTIDE SEQUENCE [LARGE SCALE GENOMIC DNA]</scope>
    <source>
        <strain evidence="1 2">DSM 46699</strain>
    </source>
</reference>
<gene>
    <name evidence="1" type="ORF">FHU35_11220</name>
</gene>
<evidence type="ECO:0000313" key="2">
    <source>
        <dbReference type="Proteomes" id="UP000316184"/>
    </source>
</evidence>